<gene>
    <name evidence="5" type="ORF">S01H1_57595</name>
</gene>
<accession>X0V850</accession>
<dbReference type="EMBL" id="BARS01037567">
    <property type="protein sequence ID" value="GAG14335.1"/>
    <property type="molecule type" value="Genomic_DNA"/>
</dbReference>
<comment type="caution">
    <text evidence="5">The sequence shown here is derived from an EMBL/GenBank/DDBJ whole genome shotgun (WGS) entry which is preliminary data.</text>
</comment>
<dbReference type="InterPro" id="IPR006186">
    <property type="entry name" value="Ser/Thr-sp_prot-phosphatase"/>
</dbReference>
<dbReference type="GO" id="GO:0046872">
    <property type="term" value="F:metal ion binding"/>
    <property type="evidence" value="ECO:0007669"/>
    <property type="project" value="UniProtKB-KW"/>
</dbReference>
<dbReference type="Gene3D" id="3.60.21.10">
    <property type="match status" value="1"/>
</dbReference>
<proteinExistence type="predicted"/>
<organism evidence="5">
    <name type="scientific">marine sediment metagenome</name>
    <dbReference type="NCBI Taxonomy" id="412755"/>
    <lineage>
        <taxon>unclassified sequences</taxon>
        <taxon>metagenomes</taxon>
        <taxon>ecological metagenomes</taxon>
    </lineage>
</organism>
<evidence type="ECO:0000313" key="5">
    <source>
        <dbReference type="EMBL" id="GAG14335.1"/>
    </source>
</evidence>
<dbReference type="CDD" id="cd00144">
    <property type="entry name" value="MPP_PPP_family"/>
    <property type="match status" value="1"/>
</dbReference>
<dbReference type="AlphaFoldDB" id="X0V850"/>
<sequence>HEGPEDMLPFPHDLPIHLEQKFGKKGLEIYDQLRKLFNNLYSTVVVNEKLVLIHGGFPSQATSLNDLAFAHKKHPQETYLQEMLWSDPSEEIKETQPSPRGAGRLFGNAVTERMLKMLGVKSMIRGHEFCPEGYKINHKGKILTLFSTNKPPYRNKKRAYLKLNLTKNIENTKQLKQHIKQF</sequence>
<dbReference type="SMART" id="SM00156">
    <property type="entry name" value="PP2Ac"/>
    <property type="match status" value="1"/>
</dbReference>
<dbReference type="SUPFAM" id="SSF56300">
    <property type="entry name" value="Metallo-dependent phosphatases"/>
    <property type="match status" value="1"/>
</dbReference>
<dbReference type="PANTHER" id="PTHR45668:SF5">
    <property type="entry name" value="SERINE_THREONINE-PROTEIN PHOSPHATASE 5"/>
    <property type="match status" value="1"/>
</dbReference>
<protein>
    <recommendedName>
        <fullName evidence="4">Serine/threonine specific protein phosphatases domain-containing protein</fullName>
    </recommendedName>
</protein>
<dbReference type="InterPro" id="IPR029052">
    <property type="entry name" value="Metallo-depent_PP-like"/>
</dbReference>
<name>X0V850_9ZZZZ</name>
<evidence type="ECO:0000256" key="3">
    <source>
        <dbReference type="ARBA" id="ARBA00023211"/>
    </source>
</evidence>
<dbReference type="InterPro" id="IPR004843">
    <property type="entry name" value="Calcineurin-like_PHP"/>
</dbReference>
<dbReference type="InterPro" id="IPR051134">
    <property type="entry name" value="PPP_phosphatase"/>
</dbReference>
<evidence type="ECO:0000256" key="2">
    <source>
        <dbReference type="ARBA" id="ARBA00022723"/>
    </source>
</evidence>
<keyword evidence="2" id="KW-0479">Metal-binding</keyword>
<feature type="non-terminal residue" evidence="5">
    <location>
        <position position="1"/>
    </location>
</feature>
<evidence type="ECO:0000259" key="4">
    <source>
        <dbReference type="SMART" id="SM00156"/>
    </source>
</evidence>
<dbReference type="Pfam" id="PF00149">
    <property type="entry name" value="Metallophos"/>
    <property type="match status" value="1"/>
</dbReference>
<feature type="domain" description="Serine/threonine specific protein phosphatases" evidence="4">
    <location>
        <begin position="10"/>
        <end position="176"/>
    </location>
</feature>
<dbReference type="PANTHER" id="PTHR45668">
    <property type="entry name" value="SERINE/THREONINE-PROTEIN PHOSPHATASE 5-RELATED"/>
    <property type="match status" value="1"/>
</dbReference>
<dbReference type="GO" id="GO:0016787">
    <property type="term" value="F:hydrolase activity"/>
    <property type="evidence" value="ECO:0007669"/>
    <property type="project" value="InterPro"/>
</dbReference>
<dbReference type="PRINTS" id="PR00114">
    <property type="entry name" value="STPHPHTASE"/>
</dbReference>
<keyword evidence="3" id="KW-0464">Manganese</keyword>
<evidence type="ECO:0000256" key="1">
    <source>
        <dbReference type="ARBA" id="ARBA00001936"/>
    </source>
</evidence>
<reference evidence="5" key="1">
    <citation type="journal article" date="2014" name="Front. Microbiol.">
        <title>High frequency of phylogenetically diverse reductive dehalogenase-homologous genes in deep subseafloor sedimentary metagenomes.</title>
        <authorList>
            <person name="Kawai M."/>
            <person name="Futagami T."/>
            <person name="Toyoda A."/>
            <person name="Takaki Y."/>
            <person name="Nishi S."/>
            <person name="Hori S."/>
            <person name="Arai W."/>
            <person name="Tsubouchi T."/>
            <person name="Morono Y."/>
            <person name="Uchiyama I."/>
            <person name="Ito T."/>
            <person name="Fujiyama A."/>
            <person name="Inagaki F."/>
            <person name="Takami H."/>
        </authorList>
    </citation>
    <scope>NUCLEOTIDE SEQUENCE</scope>
    <source>
        <strain evidence="5">Expedition CK06-06</strain>
    </source>
</reference>
<comment type="cofactor">
    <cofactor evidence="1">
        <name>Mn(2+)</name>
        <dbReference type="ChEBI" id="CHEBI:29035"/>
    </cofactor>
</comment>